<dbReference type="Pfam" id="PF07883">
    <property type="entry name" value="Cupin_2"/>
    <property type="match status" value="1"/>
</dbReference>
<accession>A0A4R2KS18</accession>
<dbReference type="OrthoDB" id="1682325at2"/>
<comment type="caution">
    <text evidence="2">The sequence shown here is derived from an EMBL/GenBank/DDBJ whole genome shotgun (WGS) entry which is preliminary data.</text>
</comment>
<name>A0A4R2KS18_9FIRM</name>
<evidence type="ECO:0000259" key="1">
    <source>
        <dbReference type="Pfam" id="PF07883"/>
    </source>
</evidence>
<proteinExistence type="predicted"/>
<dbReference type="InterPro" id="IPR011051">
    <property type="entry name" value="RmlC_Cupin_sf"/>
</dbReference>
<dbReference type="Gene3D" id="2.60.120.10">
    <property type="entry name" value="Jelly Rolls"/>
    <property type="match status" value="1"/>
</dbReference>
<evidence type="ECO:0000313" key="2">
    <source>
        <dbReference type="EMBL" id="TCO73779.1"/>
    </source>
</evidence>
<gene>
    <name evidence="2" type="ORF">EV214_11411</name>
</gene>
<dbReference type="RefSeq" id="WP_132245623.1">
    <property type="nucleotide sequence ID" value="NZ_SLWV01000014.1"/>
</dbReference>
<protein>
    <submittedName>
        <fullName evidence="2">Cupin domain</fullName>
    </submittedName>
</protein>
<keyword evidence="3" id="KW-1185">Reference proteome</keyword>
<reference evidence="2 3" key="1">
    <citation type="submission" date="2019-03" db="EMBL/GenBank/DDBJ databases">
        <title>Genomic Encyclopedia of Type Strains, Phase IV (KMG-IV): sequencing the most valuable type-strain genomes for metagenomic binning, comparative biology and taxonomic classification.</title>
        <authorList>
            <person name="Goeker M."/>
        </authorList>
    </citation>
    <scope>NUCLEOTIDE SEQUENCE [LARGE SCALE GENOMIC DNA]</scope>
    <source>
        <strain evidence="2 3">DSM 102940</strain>
    </source>
</reference>
<dbReference type="Proteomes" id="UP000294919">
    <property type="component" value="Unassembled WGS sequence"/>
</dbReference>
<dbReference type="AlphaFoldDB" id="A0A4R2KS18"/>
<evidence type="ECO:0000313" key="3">
    <source>
        <dbReference type="Proteomes" id="UP000294919"/>
    </source>
</evidence>
<sequence length="111" mass="12339">MKTLVLNVNEIKWEKHPTFPGVYMKDIVTKEHNMDVINKYIKIESKGEIAVHTHDVTEAIYLVEGIASVLVNGNRISLKAGNMIATPEGVLHGIKNNTDEEVILLATFGVK</sequence>
<dbReference type="EMBL" id="SLWV01000014">
    <property type="protein sequence ID" value="TCO73779.1"/>
    <property type="molecule type" value="Genomic_DNA"/>
</dbReference>
<dbReference type="InterPro" id="IPR014710">
    <property type="entry name" value="RmlC-like_jellyroll"/>
</dbReference>
<organism evidence="2 3">
    <name type="scientific">Marinisporobacter balticus</name>
    <dbReference type="NCBI Taxonomy" id="2018667"/>
    <lineage>
        <taxon>Bacteria</taxon>
        <taxon>Bacillati</taxon>
        <taxon>Bacillota</taxon>
        <taxon>Clostridia</taxon>
        <taxon>Peptostreptococcales</taxon>
        <taxon>Thermotaleaceae</taxon>
        <taxon>Marinisporobacter</taxon>
    </lineage>
</organism>
<dbReference type="InterPro" id="IPR013096">
    <property type="entry name" value="Cupin_2"/>
</dbReference>
<feature type="domain" description="Cupin type-2" evidence="1">
    <location>
        <begin position="42"/>
        <end position="107"/>
    </location>
</feature>
<dbReference type="SUPFAM" id="SSF51182">
    <property type="entry name" value="RmlC-like cupins"/>
    <property type="match status" value="1"/>
</dbReference>